<feature type="transmembrane region" description="Helical" evidence="2">
    <location>
        <begin position="254"/>
        <end position="274"/>
    </location>
</feature>
<feature type="region of interest" description="Disordered" evidence="1">
    <location>
        <begin position="121"/>
        <end position="163"/>
    </location>
</feature>
<evidence type="ECO:0000256" key="1">
    <source>
        <dbReference type="SAM" id="MobiDB-lite"/>
    </source>
</evidence>
<dbReference type="AlphaFoldDB" id="A0A374P947"/>
<gene>
    <name evidence="3" type="ORF">DXD79_09870</name>
</gene>
<organism evidence="3 4">
    <name type="scientific">Hungatella hathewayi</name>
    <dbReference type="NCBI Taxonomy" id="154046"/>
    <lineage>
        <taxon>Bacteria</taxon>
        <taxon>Bacillati</taxon>
        <taxon>Bacillota</taxon>
        <taxon>Clostridia</taxon>
        <taxon>Lachnospirales</taxon>
        <taxon>Lachnospiraceae</taxon>
        <taxon>Hungatella</taxon>
    </lineage>
</organism>
<feature type="transmembrane region" description="Helical" evidence="2">
    <location>
        <begin position="483"/>
        <end position="508"/>
    </location>
</feature>
<feature type="transmembrane region" description="Helical" evidence="2">
    <location>
        <begin position="442"/>
        <end position="463"/>
    </location>
</feature>
<protein>
    <submittedName>
        <fullName evidence="3">Uncharacterized protein</fullName>
    </submittedName>
</protein>
<accession>A0A374P947</accession>
<evidence type="ECO:0000256" key="2">
    <source>
        <dbReference type="SAM" id="Phobius"/>
    </source>
</evidence>
<dbReference type="RefSeq" id="WP_117631223.1">
    <property type="nucleotide sequence ID" value="NZ_QSON01000004.1"/>
</dbReference>
<keyword evidence="2" id="KW-0812">Transmembrane</keyword>
<name>A0A374P947_9FIRM</name>
<dbReference type="EMBL" id="QSON01000004">
    <property type="protein sequence ID" value="RGJ05204.1"/>
    <property type="molecule type" value="Genomic_DNA"/>
</dbReference>
<comment type="caution">
    <text evidence="3">The sequence shown here is derived from an EMBL/GenBank/DDBJ whole genome shotgun (WGS) entry which is preliminary data.</text>
</comment>
<evidence type="ECO:0000313" key="4">
    <source>
        <dbReference type="Proteomes" id="UP000263014"/>
    </source>
</evidence>
<feature type="transmembrane region" description="Helical" evidence="2">
    <location>
        <begin position="406"/>
        <end position="430"/>
    </location>
</feature>
<proteinExistence type="predicted"/>
<sequence length="516" mass="56847">MIQRTKCLLVILFTFLLSIIFVLISPLTGCASGLNASEQELVAKAKGTFEWNGKEYRAKQTYIDQLTAYLCREDVDLNADTCAAAAAEMYGSVERGVTEGYLYEVGGSGETAADTIEAIESEAGSQEEKGSGQEGLSGDEERSDKQLGERSDEQFEEWPGNKPDEKFKKCAPVIFRLPGCWWFGGNRAGGEDAGTGIGAGTENGWHRLLDPALYCLLMVGEAVCLLILITALAQTARNRSLRRRSKARKALQTIVICMTAGACFLSGLLLSLRIGAFSEQAVLNQIEKTSWYQTVYDDMKRETFRTLSLIQAPEYDYGDTVKYSNVVLTARQQVKAELEGESPHPDLAGAMEPLRSFVSAGYRHAYPNSEVAAAGVEYLMDGLEARCENLVHWAGMDWWRQKTRDFLRWMPVLLGGAVLVFSLGTAELICLSRSRYRAVKRFGTSLFVGFLGLGVCGLLLWRFGGAGTVWTEPVYMNEFARYLSVSAGYSALSLGGMGCCLSAMAFYISKCMKYER</sequence>
<keyword evidence="2" id="KW-0472">Membrane</keyword>
<reference evidence="3 4" key="1">
    <citation type="submission" date="2018-08" db="EMBL/GenBank/DDBJ databases">
        <title>A genome reference for cultivated species of the human gut microbiota.</title>
        <authorList>
            <person name="Zou Y."/>
            <person name="Xue W."/>
            <person name="Luo G."/>
        </authorList>
    </citation>
    <scope>NUCLEOTIDE SEQUENCE [LARGE SCALE GENOMIC DNA]</scope>
    <source>
        <strain evidence="3 4">TM09-12</strain>
    </source>
</reference>
<feature type="compositionally biased region" description="Basic and acidic residues" evidence="1">
    <location>
        <begin position="139"/>
        <end position="153"/>
    </location>
</feature>
<dbReference type="Proteomes" id="UP000263014">
    <property type="component" value="Unassembled WGS sequence"/>
</dbReference>
<feature type="transmembrane region" description="Helical" evidence="2">
    <location>
        <begin position="211"/>
        <end position="233"/>
    </location>
</feature>
<keyword evidence="2" id="KW-1133">Transmembrane helix</keyword>
<evidence type="ECO:0000313" key="3">
    <source>
        <dbReference type="EMBL" id="RGJ05204.1"/>
    </source>
</evidence>